<dbReference type="EC" id="1.3.3.15" evidence="6"/>
<comment type="catalytic activity">
    <reaction evidence="6">
        <text>coproporphyrinogen III + 3 O2 = coproporphyrin III + 3 H2O2</text>
        <dbReference type="Rhea" id="RHEA:43436"/>
        <dbReference type="ChEBI" id="CHEBI:15379"/>
        <dbReference type="ChEBI" id="CHEBI:16240"/>
        <dbReference type="ChEBI" id="CHEBI:57309"/>
        <dbReference type="ChEBI" id="CHEBI:131725"/>
        <dbReference type="EC" id="1.3.3.15"/>
    </reaction>
</comment>
<keyword evidence="2 6" id="KW-0285">Flavoprotein</keyword>
<dbReference type="UniPathway" id="UPA00252"/>
<evidence type="ECO:0000256" key="6">
    <source>
        <dbReference type="RuleBase" id="RU364052"/>
    </source>
</evidence>
<comment type="function">
    <text evidence="6">Involved in coproporphyrin-dependent heme b biosynthesis. Catalyzes the oxidation of coproporphyrinogen III to coproporphyrin III.</text>
</comment>
<dbReference type="InterPro" id="IPR004572">
    <property type="entry name" value="Protoporphyrinogen_oxidase"/>
</dbReference>
<comment type="subcellular location">
    <subcellularLocation>
        <location evidence="6">Cytoplasm</location>
    </subcellularLocation>
</comment>
<feature type="domain" description="Amine oxidase" evidence="7">
    <location>
        <begin position="19"/>
        <end position="459"/>
    </location>
</feature>
<dbReference type="InterPro" id="IPR050464">
    <property type="entry name" value="Zeta_carotene_desat/Oxidored"/>
</dbReference>
<reference evidence="8 9" key="1">
    <citation type="journal article" date="2014" name="Mol. Biol. Evol.">
        <title>Massive expansion of Ubiquitination-related gene families within the Chlamydiae.</title>
        <authorList>
            <person name="Domman D."/>
            <person name="Collingro A."/>
            <person name="Lagkouvardos I."/>
            <person name="Gehre L."/>
            <person name="Weinmaier T."/>
            <person name="Rattei T."/>
            <person name="Subtil A."/>
            <person name="Horn M."/>
        </authorList>
    </citation>
    <scope>NUCLEOTIDE SEQUENCE [LARGE SCALE GENOMIC DNA]</scope>
    <source>
        <strain evidence="8 9">OEW1</strain>
    </source>
</reference>
<dbReference type="Gene3D" id="3.50.50.60">
    <property type="entry name" value="FAD/NAD(P)-binding domain"/>
    <property type="match status" value="1"/>
</dbReference>
<dbReference type="PANTHER" id="PTHR42923:SF3">
    <property type="entry name" value="PROTOPORPHYRINOGEN OXIDASE"/>
    <property type="match status" value="1"/>
</dbReference>
<dbReference type="PATRIC" id="fig|83552.4.peg.59"/>
<dbReference type="SUPFAM" id="SSF54373">
    <property type="entry name" value="FAD-linked reductases, C-terminal domain"/>
    <property type="match status" value="1"/>
</dbReference>
<dbReference type="InterPro" id="IPR002937">
    <property type="entry name" value="Amino_oxidase"/>
</dbReference>
<dbReference type="GO" id="GO:0006783">
    <property type="term" value="P:heme biosynthetic process"/>
    <property type="evidence" value="ECO:0007669"/>
    <property type="project" value="UniProtKB-UniRule"/>
</dbReference>
<organism evidence="8 9">
    <name type="scientific">Parachlamydia acanthamoebae</name>
    <dbReference type="NCBI Taxonomy" id="83552"/>
    <lineage>
        <taxon>Bacteria</taxon>
        <taxon>Pseudomonadati</taxon>
        <taxon>Chlamydiota</taxon>
        <taxon>Chlamydiia</taxon>
        <taxon>Parachlamydiales</taxon>
        <taxon>Parachlamydiaceae</taxon>
        <taxon>Parachlamydia</taxon>
    </lineage>
</organism>
<keyword evidence="3 6" id="KW-0274">FAD</keyword>
<dbReference type="GO" id="GO:0004729">
    <property type="term" value="F:oxygen-dependent protoporphyrinogen oxidase activity"/>
    <property type="evidence" value="ECO:0007669"/>
    <property type="project" value="UniProtKB-UniRule"/>
</dbReference>
<dbReference type="InterPro" id="IPR036188">
    <property type="entry name" value="FAD/NAD-bd_sf"/>
</dbReference>
<sequence>MVSKMTVKKPHIVILGAGISGLTLAWSLKQRLGTNIHISILEKENRSGGYMHTHHQDGFLFEYGPRSCRPSGAGLETLKLIESLQLQNDIITENVEAKKRYLWKDQTLHPLPNGFFSFLTSPLTKKTIWPIAREFLRPKTKVADESIFSFFNRRFSPEIAETLIDPLVNGIYAGDIRKLSIRSCFPLFHEMEQTYGSLVKGFLLSPKKSYSLSDFQSKMQKTSLFSFRKGIETLPKELSKHLTAELKLNHTVTALNFDHDAIRIQLNDKRSLEANYLFSTLPSHALVKLTDHAPFIEQLTSIPHVPIAVVNLGWHQPILKQQGFGFLIPSREKEKILGIVWDSSVFPTQNAIPNQTRLTVMIGGALFCPHHFATLDASQFIALACKAVEKHLDIFQPPDTCAVKIIPQAIPQYLVGHHEKVKMIQQIAANIHPHFQVLGSSFFGVSVNDCIKKSVDVADYFHKNANKKS</sequence>
<proteinExistence type="inferred from homology"/>
<evidence type="ECO:0000256" key="3">
    <source>
        <dbReference type="ARBA" id="ARBA00022827"/>
    </source>
</evidence>
<dbReference type="EMBL" id="JSAM01000009">
    <property type="protein sequence ID" value="KIA78710.1"/>
    <property type="molecule type" value="Genomic_DNA"/>
</dbReference>
<keyword evidence="6" id="KW-0963">Cytoplasm</keyword>
<accession>A0A0C1CCX2</accession>
<evidence type="ECO:0000256" key="5">
    <source>
        <dbReference type="ARBA" id="ARBA00023133"/>
    </source>
</evidence>
<keyword evidence="4 6" id="KW-0560">Oxidoreductase</keyword>
<evidence type="ECO:0000313" key="8">
    <source>
        <dbReference type="EMBL" id="KIA78710.1"/>
    </source>
</evidence>
<dbReference type="AlphaFoldDB" id="A0A0C1CCX2"/>
<dbReference type="NCBIfam" id="TIGR00562">
    <property type="entry name" value="proto_IX_ox"/>
    <property type="match status" value="1"/>
</dbReference>
<dbReference type="PANTHER" id="PTHR42923">
    <property type="entry name" value="PROTOPORPHYRINOGEN OXIDASE"/>
    <property type="match status" value="1"/>
</dbReference>
<comment type="caution">
    <text evidence="8">The sequence shown here is derived from an EMBL/GenBank/DDBJ whole genome shotgun (WGS) entry which is preliminary data.</text>
</comment>
<dbReference type="GO" id="GO:0005737">
    <property type="term" value="C:cytoplasm"/>
    <property type="evidence" value="ECO:0007669"/>
    <property type="project" value="UniProtKB-SubCell"/>
</dbReference>
<comment type="similarity">
    <text evidence="6">Belongs to the protoporphyrinogen/coproporphyrinogen oxidase family. Coproporphyrinogen III oxidase subfamily.</text>
</comment>
<protein>
    <recommendedName>
        <fullName evidence="6">Coproporphyrinogen III oxidase</fullName>
        <ecNumber evidence="6">1.3.3.15</ecNumber>
    </recommendedName>
</protein>
<evidence type="ECO:0000256" key="2">
    <source>
        <dbReference type="ARBA" id="ARBA00022630"/>
    </source>
</evidence>
<name>A0A0C1CCX2_9BACT</name>
<evidence type="ECO:0000259" key="7">
    <source>
        <dbReference type="Pfam" id="PF01593"/>
    </source>
</evidence>
<evidence type="ECO:0000313" key="9">
    <source>
        <dbReference type="Proteomes" id="UP000031307"/>
    </source>
</evidence>
<comment type="pathway">
    <text evidence="6">Porphyrin-containing compound metabolism; protoheme biosynthesis.</text>
</comment>
<keyword evidence="5 6" id="KW-0350">Heme biosynthesis</keyword>
<dbReference type="Pfam" id="PF01593">
    <property type="entry name" value="Amino_oxidase"/>
    <property type="match status" value="1"/>
</dbReference>
<dbReference type="Proteomes" id="UP000031307">
    <property type="component" value="Unassembled WGS sequence"/>
</dbReference>
<evidence type="ECO:0000256" key="1">
    <source>
        <dbReference type="ARBA" id="ARBA00001974"/>
    </source>
</evidence>
<comment type="cofactor">
    <cofactor evidence="1 6">
        <name>FAD</name>
        <dbReference type="ChEBI" id="CHEBI:57692"/>
    </cofactor>
</comment>
<evidence type="ECO:0000256" key="4">
    <source>
        <dbReference type="ARBA" id="ARBA00023002"/>
    </source>
</evidence>
<dbReference type="SUPFAM" id="SSF51905">
    <property type="entry name" value="FAD/NAD(P)-binding domain"/>
    <property type="match status" value="1"/>
</dbReference>
<gene>
    <name evidence="8" type="primary">ppoX</name>
    <name evidence="8" type="ORF">DB43_DO00030</name>
</gene>